<dbReference type="EMBL" id="BHYK01000002">
    <property type="protein sequence ID" value="GCD08878.1"/>
    <property type="molecule type" value="Genomic_DNA"/>
</dbReference>
<dbReference type="Pfam" id="PF05532">
    <property type="entry name" value="CsbD"/>
    <property type="match status" value="1"/>
</dbReference>
<dbReference type="OrthoDB" id="2315701at2"/>
<keyword evidence="2" id="KW-0175">Coiled coil</keyword>
<evidence type="ECO:0000256" key="1">
    <source>
        <dbReference type="ARBA" id="ARBA00009129"/>
    </source>
</evidence>
<name>A0A401UH53_9CLOT</name>
<evidence type="ECO:0000256" key="2">
    <source>
        <dbReference type="SAM" id="Coils"/>
    </source>
</evidence>
<dbReference type="Proteomes" id="UP000287872">
    <property type="component" value="Unassembled WGS sequence"/>
</dbReference>
<reference evidence="4 5" key="1">
    <citation type="submission" date="2018-11" db="EMBL/GenBank/DDBJ databases">
        <title>Genome sequencing and assembly of Clostridium tagluense strain A121.</title>
        <authorList>
            <person name="Murakami T."/>
            <person name="Segawa T."/>
            <person name="Shcherbakova V.A."/>
            <person name="Mori H."/>
            <person name="Yoshimura Y."/>
        </authorList>
    </citation>
    <scope>NUCLEOTIDE SEQUENCE [LARGE SCALE GENOMIC DNA]</scope>
    <source>
        <strain evidence="4 5">A121</strain>
    </source>
</reference>
<proteinExistence type="inferred from homology"/>
<dbReference type="InterPro" id="IPR008462">
    <property type="entry name" value="CsbD"/>
</dbReference>
<feature type="coiled-coil region" evidence="2">
    <location>
        <begin position="1"/>
        <end position="66"/>
    </location>
</feature>
<evidence type="ECO:0000313" key="4">
    <source>
        <dbReference type="EMBL" id="GCD08878.1"/>
    </source>
</evidence>
<gene>
    <name evidence="4" type="ORF">Ctaglu_05010</name>
</gene>
<comment type="similarity">
    <text evidence="1">Belongs to the UPF0337 (CsbD) family.</text>
</comment>
<feature type="domain" description="CsbD-like" evidence="3">
    <location>
        <begin position="6"/>
        <end position="56"/>
    </location>
</feature>
<sequence length="67" mass="7504">MSDLKNKIENTKDKVIGKAKEGVGRATGSQETELKGKLQYQKGDLNDKVDNNKEKIAEKINETLDKK</sequence>
<dbReference type="AlphaFoldDB" id="A0A401UH53"/>
<protein>
    <recommendedName>
        <fullName evidence="3">CsbD-like domain-containing protein</fullName>
    </recommendedName>
</protein>
<accession>A0A401UH53</accession>
<organism evidence="4 5">
    <name type="scientific">Clostridium tagluense</name>
    <dbReference type="NCBI Taxonomy" id="360422"/>
    <lineage>
        <taxon>Bacteria</taxon>
        <taxon>Bacillati</taxon>
        <taxon>Bacillota</taxon>
        <taxon>Clostridia</taxon>
        <taxon>Eubacteriales</taxon>
        <taxon>Clostridiaceae</taxon>
        <taxon>Clostridium</taxon>
    </lineage>
</organism>
<evidence type="ECO:0000259" key="3">
    <source>
        <dbReference type="Pfam" id="PF05532"/>
    </source>
</evidence>
<comment type="caution">
    <text evidence="4">The sequence shown here is derived from an EMBL/GenBank/DDBJ whole genome shotgun (WGS) entry which is preliminary data.</text>
</comment>
<dbReference type="SUPFAM" id="SSF69047">
    <property type="entry name" value="Hypothetical protein YjbJ"/>
    <property type="match status" value="1"/>
</dbReference>
<dbReference type="Gene3D" id="1.10.1470.10">
    <property type="entry name" value="YjbJ"/>
    <property type="match status" value="1"/>
</dbReference>
<keyword evidence="5" id="KW-1185">Reference proteome</keyword>
<dbReference type="RefSeq" id="WP_124997756.1">
    <property type="nucleotide sequence ID" value="NZ_BHYK01000002.1"/>
</dbReference>
<evidence type="ECO:0000313" key="5">
    <source>
        <dbReference type="Proteomes" id="UP000287872"/>
    </source>
</evidence>
<dbReference type="InterPro" id="IPR036629">
    <property type="entry name" value="YjbJ_sf"/>
</dbReference>